<dbReference type="AlphaFoldDB" id="N8XUC9"/>
<dbReference type="EMBL" id="APPI01000019">
    <property type="protein sequence ID" value="ENV12624.1"/>
    <property type="molecule type" value="Genomic_DNA"/>
</dbReference>
<organism evidence="1 2">
    <name type="scientific">Acinetobacter schindleri NIPH 900</name>
    <dbReference type="NCBI Taxonomy" id="1217675"/>
    <lineage>
        <taxon>Bacteria</taxon>
        <taxon>Pseudomonadati</taxon>
        <taxon>Pseudomonadota</taxon>
        <taxon>Gammaproteobacteria</taxon>
        <taxon>Moraxellales</taxon>
        <taxon>Moraxellaceae</taxon>
        <taxon>Acinetobacter</taxon>
    </lineage>
</organism>
<sequence>MNQEIPDKALCFKIKIKELKTMLDHLDTLKEVLIKEFYQLYDHYSDDGIYACSLVFDEFLRVDYLAISTERSIFNDQEDRAQYLSETERWNAAKWRYRTVHSSNNGMTQFRALLDSYFKNQHSFGNPLLEHSKTDQANTLDVLLKLFQQARDALEQDYGLDLNRIVFFIHMPTQPQIEFQSAISLNPESLLKQQFLFSKQPANQPAMSKSFKLNQNDKDLLIDLAQLVKLEAYDYLHVAHQAYLLTLEPHFVDANLYIQKLIQHIAAMATEIDGSCAMTQAEIQERICQFER</sequence>
<gene>
    <name evidence="1" type="ORF">F965_02257</name>
</gene>
<dbReference type="HOGENOM" id="CLU_992589_0_0_6"/>
<keyword evidence="2" id="KW-1185">Reference proteome</keyword>
<dbReference type="PATRIC" id="fig|1217675.3.peg.2181"/>
<name>N8XUC9_9GAMM</name>
<dbReference type="Proteomes" id="UP000018438">
    <property type="component" value="Unassembled WGS sequence"/>
</dbReference>
<proteinExistence type="predicted"/>
<protein>
    <recommendedName>
        <fullName evidence="3">DUF4303 domain-containing protein</fullName>
    </recommendedName>
</protein>
<dbReference type="Pfam" id="PF14136">
    <property type="entry name" value="DUF4303"/>
    <property type="match status" value="1"/>
</dbReference>
<accession>N8XUC9</accession>
<evidence type="ECO:0000313" key="2">
    <source>
        <dbReference type="Proteomes" id="UP000018438"/>
    </source>
</evidence>
<reference evidence="1 2" key="1">
    <citation type="submission" date="2013-02" db="EMBL/GenBank/DDBJ databases">
        <title>The Genome Sequence of Acinetobacter schindleri NIPH 900.</title>
        <authorList>
            <consortium name="The Broad Institute Genome Sequencing Platform"/>
            <consortium name="The Broad Institute Genome Sequencing Center for Infectious Disease"/>
            <person name="Cerqueira G."/>
            <person name="Feldgarden M."/>
            <person name="Courvalin P."/>
            <person name="Perichon B."/>
            <person name="Grillot-Courvalin C."/>
            <person name="Clermont D."/>
            <person name="Rocha E."/>
            <person name="Yoon E.-J."/>
            <person name="Nemec A."/>
            <person name="Walker B."/>
            <person name="Young S.K."/>
            <person name="Zeng Q."/>
            <person name="Gargeya S."/>
            <person name="Fitzgerald M."/>
            <person name="Haas B."/>
            <person name="Abouelleil A."/>
            <person name="Alvarado L."/>
            <person name="Arachchi H.M."/>
            <person name="Berlin A.M."/>
            <person name="Chapman S.B."/>
            <person name="Dewar J."/>
            <person name="Goldberg J."/>
            <person name="Griggs A."/>
            <person name="Gujja S."/>
            <person name="Hansen M."/>
            <person name="Howarth C."/>
            <person name="Imamovic A."/>
            <person name="Larimer J."/>
            <person name="McCowan C."/>
            <person name="Murphy C."/>
            <person name="Neiman D."/>
            <person name="Pearson M."/>
            <person name="Priest M."/>
            <person name="Roberts A."/>
            <person name="Saif S."/>
            <person name="Shea T."/>
            <person name="Sisk P."/>
            <person name="Sykes S."/>
            <person name="Wortman J."/>
            <person name="Nusbaum C."/>
            <person name="Birren B."/>
        </authorList>
    </citation>
    <scope>NUCLEOTIDE SEQUENCE [LARGE SCALE GENOMIC DNA]</scope>
    <source>
        <strain evidence="1 2">NIPH 900</strain>
    </source>
</reference>
<dbReference type="InterPro" id="IPR025409">
    <property type="entry name" value="DUF4303"/>
</dbReference>
<comment type="caution">
    <text evidence="1">The sequence shown here is derived from an EMBL/GenBank/DDBJ whole genome shotgun (WGS) entry which is preliminary data.</text>
</comment>
<evidence type="ECO:0000313" key="1">
    <source>
        <dbReference type="EMBL" id="ENV12624.1"/>
    </source>
</evidence>
<evidence type="ECO:0008006" key="3">
    <source>
        <dbReference type="Google" id="ProtNLM"/>
    </source>
</evidence>